<keyword evidence="3" id="KW-1185">Reference proteome</keyword>
<feature type="signal peptide" evidence="1">
    <location>
        <begin position="1"/>
        <end position="44"/>
    </location>
</feature>
<dbReference type="Proteomes" id="UP001602013">
    <property type="component" value="Unassembled WGS sequence"/>
</dbReference>
<reference evidence="2 3" key="1">
    <citation type="submission" date="2024-10" db="EMBL/GenBank/DDBJ databases">
        <title>The Natural Products Discovery Center: Release of the First 8490 Sequenced Strains for Exploring Actinobacteria Biosynthetic Diversity.</title>
        <authorList>
            <person name="Kalkreuter E."/>
            <person name="Kautsar S.A."/>
            <person name="Yang D."/>
            <person name="Bader C.D."/>
            <person name="Teijaro C.N."/>
            <person name="Fluegel L."/>
            <person name="Davis C.M."/>
            <person name="Simpson J.R."/>
            <person name="Lauterbach L."/>
            <person name="Steele A.D."/>
            <person name="Gui C."/>
            <person name="Meng S."/>
            <person name="Li G."/>
            <person name="Viehrig K."/>
            <person name="Ye F."/>
            <person name="Su P."/>
            <person name="Kiefer A.F."/>
            <person name="Nichols A."/>
            <person name="Cepeda A.J."/>
            <person name="Yan W."/>
            <person name="Fan B."/>
            <person name="Jiang Y."/>
            <person name="Adhikari A."/>
            <person name="Zheng C.-J."/>
            <person name="Schuster L."/>
            <person name="Cowan T.M."/>
            <person name="Smanski M.J."/>
            <person name="Chevrette M.G."/>
            <person name="De Carvalho L.P.S."/>
            <person name="Shen B."/>
        </authorList>
    </citation>
    <scope>NUCLEOTIDE SEQUENCE [LARGE SCALE GENOMIC DNA]</scope>
    <source>
        <strain evidence="2 3">NPDC002173</strain>
    </source>
</reference>
<organism evidence="2 3">
    <name type="scientific">Microtetraspora malaysiensis</name>
    <dbReference type="NCBI Taxonomy" id="161358"/>
    <lineage>
        <taxon>Bacteria</taxon>
        <taxon>Bacillati</taxon>
        <taxon>Actinomycetota</taxon>
        <taxon>Actinomycetes</taxon>
        <taxon>Streptosporangiales</taxon>
        <taxon>Streptosporangiaceae</taxon>
        <taxon>Microtetraspora</taxon>
    </lineage>
</organism>
<feature type="chain" id="PRO_5046992003" description="Necrosis inducing protein (NPP1)" evidence="1">
    <location>
        <begin position="45"/>
        <end position="203"/>
    </location>
</feature>
<evidence type="ECO:0000313" key="2">
    <source>
        <dbReference type="EMBL" id="MFF3672096.1"/>
    </source>
</evidence>
<protein>
    <recommendedName>
        <fullName evidence="4">Necrosis inducing protein (NPP1)</fullName>
    </recommendedName>
</protein>
<sequence>MGHRIRRAGNTGTADPKDVTLYKRALATAASAVLALTLIPAAHAAAAPDVQIVAGYSATMKEKDSKFMCPSNEVLIGRAHDGDENGWTTYWCGRIYIDNVQVSVSTNRHTESQTEPWSSFESPESNAMVGRDHGGDENGWTSTHYALLTWQGTPVNLITRRWTSRFRESRHESKAGTGEIMTGRRHYSDENGDTLYQYATVSF</sequence>
<keyword evidence="1" id="KW-0732">Signal</keyword>
<name>A0ABW6T4C0_9ACTN</name>
<dbReference type="EMBL" id="JBIASD010000067">
    <property type="protein sequence ID" value="MFF3672096.1"/>
    <property type="molecule type" value="Genomic_DNA"/>
</dbReference>
<proteinExistence type="predicted"/>
<evidence type="ECO:0000313" key="3">
    <source>
        <dbReference type="Proteomes" id="UP001602013"/>
    </source>
</evidence>
<accession>A0ABW6T4C0</accession>
<evidence type="ECO:0008006" key="4">
    <source>
        <dbReference type="Google" id="ProtNLM"/>
    </source>
</evidence>
<evidence type="ECO:0000256" key="1">
    <source>
        <dbReference type="SAM" id="SignalP"/>
    </source>
</evidence>
<comment type="caution">
    <text evidence="2">The sequence shown here is derived from an EMBL/GenBank/DDBJ whole genome shotgun (WGS) entry which is preliminary data.</text>
</comment>
<gene>
    <name evidence="2" type="ORF">ACFYXI_41895</name>
</gene>
<dbReference type="RefSeq" id="WP_387418255.1">
    <property type="nucleotide sequence ID" value="NZ_JBIASD010000067.1"/>
</dbReference>